<evidence type="ECO:0000256" key="3">
    <source>
        <dbReference type="ARBA" id="ARBA00022840"/>
    </source>
</evidence>
<dbReference type="SUPFAM" id="SSF52540">
    <property type="entry name" value="P-loop containing nucleoside triphosphate hydrolases"/>
    <property type="match status" value="4"/>
</dbReference>
<dbReference type="InterPro" id="IPR029030">
    <property type="entry name" value="Caspase-like_dom_sf"/>
</dbReference>
<proteinExistence type="predicted"/>
<dbReference type="PROSITE" id="PS00018">
    <property type="entry name" value="EF_HAND_1"/>
    <property type="match status" value="1"/>
</dbReference>
<feature type="binding site" evidence="4">
    <location>
        <begin position="325"/>
        <end position="332"/>
    </location>
    <ligand>
        <name>ATP</name>
        <dbReference type="ChEBI" id="CHEBI:30616"/>
    </ligand>
</feature>
<protein>
    <submittedName>
        <fullName evidence="7">S-DNA-T family DNA segregation ATPase FtsK/SpoIIIE</fullName>
    </submittedName>
</protein>
<dbReference type="Gene3D" id="3.40.50.1460">
    <property type="match status" value="1"/>
</dbReference>
<evidence type="ECO:0000256" key="1">
    <source>
        <dbReference type="ARBA" id="ARBA00022737"/>
    </source>
</evidence>
<feature type="domain" description="FtsK" evidence="6">
    <location>
        <begin position="306"/>
        <end position="498"/>
    </location>
</feature>
<sequence length="1453" mass="156781">MGRRIALLIATDGYGDPGLNRLRAPGRDAGQLAQLLEDQSIGRFDHVRVLLNRPKAEIEAAIEELLTNRMPDDLVLLYIACHGLANDVDRLFFATVDTQLARRNTTAIRASLVHDLLDECEAAAKIVLLDCCYSGLFNRGLSTRSERRIDVEREVLGKGTVVLTSTTSLAYAYEGTQFTDNGEPASVFTGAVIEGLRSGAADADRDGIVTPDELYDYVFRAVISQLGEEQKPTKKGACVGRVELAYAPSIHERSGSWRAVRAADGLALGSLLPPLVSTVDQGLRCDAWPGASRLEVPIGRIDRRTGEELVVADLTSRGGHAAVVGKSGSGKTTLLRTLLTALALTHSPEEAVFLLLEGRVNGLGVLRRLPHVQMVAAPHEVDMVAAVLTRAQDIIETRQIMFRKLDIESVDEFRALRVSRKLPAGMHGDVFLVVDGWLDFSIGREALEREVRRIANAGLYYGVHVVLSSRQWSTIPAELLSILGTRYELALDDPADSRYDAVLSSTLATGRGLAGGRPFRVALPRIEADADQIGDREALVSLSIQVQEAWSSVRVAEPDRPEPLASNVLLTELLGIADAAEIDLARMWRPRPPREHLRVPIGIDSEGEPVMLDLKESARDGMGPHGLCVGATGSGKSELLRCLVLALAVTHSPESLNFVLADFKGGATFAGLNALPHVAASITNLVDDLALVDRMRDAVAGELARRQELLWAAGNYASAWDYEAARAAGTALAPLPSLLIVIDEFSELLTQKPDFIDTLVQVGRVGRSLGVHLLLASQRLEEGALRGLDAHLSYQIGLRTFSATESRALLGVPDAYQLPSLPGSGYLKSGGVESSLTRFKGTYVSGPYRRPETGGLSRVGPEDSGETGQVPANHEFDDMTIDVIVRRLAGQGPDAHPVWLPPLGAPVTLDELLPLTADPERGLRPDPSMGSSPPLRVPLGIMDRPFQQRRDILYADLSGAEGQAIVVGGPQSGKTTLLRTLISSLALTHTPAEAQFFCLDFGGGGLAALSGLPHMSGVGGRLEGERVRRIVLEVASILERREKIFLSRGVDSMHAYREQLAAGQVPEDRFGDVFLVIDGWSVLRQEFEELEPHVLAVAHRGVTYGVHLVLGAERWAAVRPALRDTFGTRLELRLGDPADSEIDRRAAVSVPEGTPGRGITPGPFHFLAALPRIDGQTSAEDLGRGVRDLVDAVREAWPGPVAPQVRLLPRVLPLADLTALERPAGHLIPLGLGEGDLAPVMWDFKAEPNMMIFGENESGKSNTLRLLAKGIVAGNDHKQARMVIVDYRRALLGAVDTEHLIGYAASGSALASVIADLRSALEKRLPGLDITPEQLRDRSWWTGAELYLLVDDYDLVVTSGGNPLAPLIELLPMSYDLGLHLVVARRSGGAGRALFEPVLQRLRDLGTGGLVLSGDRAEGELLGNVRPSRQVSGRGVLITRQQQRLVQIAHVPE</sequence>
<feature type="binding site" evidence="4">
    <location>
        <begin position="630"/>
        <end position="637"/>
    </location>
    <ligand>
        <name>ATP</name>
        <dbReference type="ChEBI" id="CHEBI:30616"/>
    </ligand>
</feature>
<dbReference type="InterPro" id="IPR011600">
    <property type="entry name" value="Pept_C14_caspase"/>
</dbReference>
<dbReference type="Gene3D" id="3.40.50.300">
    <property type="entry name" value="P-loop containing nucleotide triphosphate hydrolases"/>
    <property type="match status" value="4"/>
</dbReference>
<gene>
    <name evidence="7" type="ORF">J2853_000779</name>
</gene>
<dbReference type="PANTHER" id="PTHR22683">
    <property type="entry name" value="SPORULATION PROTEIN RELATED"/>
    <property type="match status" value="1"/>
</dbReference>
<dbReference type="SMART" id="SM00382">
    <property type="entry name" value="AAA"/>
    <property type="match status" value="4"/>
</dbReference>
<dbReference type="PROSITE" id="PS50901">
    <property type="entry name" value="FTSK"/>
    <property type="match status" value="4"/>
</dbReference>
<keyword evidence="2 4" id="KW-0547">Nucleotide-binding</keyword>
<evidence type="ECO:0000256" key="4">
    <source>
        <dbReference type="PROSITE-ProRule" id="PRU00289"/>
    </source>
</evidence>
<dbReference type="RefSeq" id="WP_307555004.1">
    <property type="nucleotide sequence ID" value="NZ_JAUSQU010000001.1"/>
</dbReference>
<dbReference type="Pfam" id="PF01580">
    <property type="entry name" value="FtsK_SpoIIIE"/>
    <property type="match status" value="3"/>
</dbReference>
<dbReference type="InterPro" id="IPR027417">
    <property type="entry name" value="P-loop_NTPase"/>
</dbReference>
<dbReference type="EMBL" id="JAUSQU010000001">
    <property type="protein sequence ID" value="MDP9841568.1"/>
    <property type="molecule type" value="Genomic_DNA"/>
</dbReference>
<dbReference type="InterPro" id="IPR002543">
    <property type="entry name" value="FtsK_dom"/>
</dbReference>
<dbReference type="NCBIfam" id="TIGR03925">
    <property type="entry name" value="T7SS_EccC_b"/>
    <property type="match status" value="1"/>
</dbReference>
<dbReference type="Proteomes" id="UP001225356">
    <property type="component" value="Unassembled WGS sequence"/>
</dbReference>
<dbReference type="SUPFAM" id="SSF52129">
    <property type="entry name" value="Caspase-like"/>
    <property type="match status" value="1"/>
</dbReference>
<feature type="domain" description="FtsK" evidence="6">
    <location>
        <begin position="949"/>
        <end position="1141"/>
    </location>
</feature>
<keyword evidence="8" id="KW-1185">Reference proteome</keyword>
<feature type="domain" description="FtsK" evidence="6">
    <location>
        <begin position="607"/>
        <end position="807"/>
    </location>
</feature>
<feature type="domain" description="FtsK" evidence="6">
    <location>
        <begin position="1237"/>
        <end position="1421"/>
    </location>
</feature>
<dbReference type="PANTHER" id="PTHR22683:SF1">
    <property type="entry name" value="TYPE VII SECRETION SYSTEM PROTEIN ESSC"/>
    <property type="match status" value="1"/>
</dbReference>
<reference evidence="7 8" key="1">
    <citation type="submission" date="2023-07" db="EMBL/GenBank/DDBJ databases">
        <title>Sequencing the genomes of 1000 actinobacteria strains.</title>
        <authorList>
            <person name="Klenk H.-P."/>
        </authorList>
    </citation>
    <scope>NUCLEOTIDE SEQUENCE [LARGE SCALE GENOMIC DNA]</scope>
    <source>
        <strain evidence="7 8">DSM 46740</strain>
    </source>
</reference>
<evidence type="ECO:0000256" key="2">
    <source>
        <dbReference type="ARBA" id="ARBA00022741"/>
    </source>
</evidence>
<dbReference type="InterPro" id="IPR050206">
    <property type="entry name" value="FtsK/SpoIIIE/SftA"/>
</dbReference>
<evidence type="ECO:0000259" key="6">
    <source>
        <dbReference type="PROSITE" id="PS50901"/>
    </source>
</evidence>
<keyword evidence="1" id="KW-0677">Repeat</keyword>
<name>A0ABT9Q497_9ACTN</name>
<feature type="binding site" evidence="4">
    <location>
        <begin position="1254"/>
        <end position="1261"/>
    </location>
    <ligand>
        <name>ATP</name>
        <dbReference type="ChEBI" id="CHEBI:30616"/>
    </ligand>
</feature>
<dbReference type="NCBIfam" id="NF047832">
    <property type="entry name" value="caspase_w_EACC1"/>
    <property type="match status" value="1"/>
</dbReference>
<dbReference type="Pfam" id="PF00656">
    <property type="entry name" value="Peptidase_C14"/>
    <property type="match status" value="1"/>
</dbReference>
<comment type="caution">
    <text evidence="7">The sequence shown here is derived from an EMBL/GenBank/DDBJ whole genome shotgun (WGS) entry which is preliminary data.</text>
</comment>
<dbReference type="InterPro" id="IPR003593">
    <property type="entry name" value="AAA+_ATPase"/>
</dbReference>
<evidence type="ECO:0000313" key="7">
    <source>
        <dbReference type="EMBL" id="MDP9841568.1"/>
    </source>
</evidence>
<keyword evidence="3 4" id="KW-0067">ATP-binding</keyword>
<organism evidence="7 8">
    <name type="scientific">Streptosporangium lutulentum</name>
    <dbReference type="NCBI Taxonomy" id="1461250"/>
    <lineage>
        <taxon>Bacteria</taxon>
        <taxon>Bacillati</taxon>
        <taxon>Actinomycetota</taxon>
        <taxon>Actinomycetes</taxon>
        <taxon>Streptosporangiales</taxon>
        <taxon>Streptosporangiaceae</taxon>
        <taxon>Streptosporangium</taxon>
    </lineage>
</organism>
<dbReference type="InterPro" id="IPR023837">
    <property type="entry name" value="EccCb-like_Actinobacteria"/>
</dbReference>
<feature type="region of interest" description="Disordered" evidence="5">
    <location>
        <begin position="850"/>
        <end position="873"/>
    </location>
</feature>
<dbReference type="InterPro" id="IPR018247">
    <property type="entry name" value="EF_Hand_1_Ca_BS"/>
</dbReference>
<accession>A0ABT9Q497</accession>
<feature type="binding site" evidence="4">
    <location>
        <begin position="968"/>
        <end position="975"/>
    </location>
    <ligand>
        <name>ATP</name>
        <dbReference type="ChEBI" id="CHEBI:30616"/>
    </ligand>
</feature>
<evidence type="ECO:0000313" key="8">
    <source>
        <dbReference type="Proteomes" id="UP001225356"/>
    </source>
</evidence>
<evidence type="ECO:0000256" key="5">
    <source>
        <dbReference type="SAM" id="MobiDB-lite"/>
    </source>
</evidence>